<organism evidence="1">
    <name type="scientific">Arundo donax</name>
    <name type="common">Giant reed</name>
    <name type="synonym">Donax arundinaceus</name>
    <dbReference type="NCBI Taxonomy" id="35708"/>
    <lineage>
        <taxon>Eukaryota</taxon>
        <taxon>Viridiplantae</taxon>
        <taxon>Streptophyta</taxon>
        <taxon>Embryophyta</taxon>
        <taxon>Tracheophyta</taxon>
        <taxon>Spermatophyta</taxon>
        <taxon>Magnoliopsida</taxon>
        <taxon>Liliopsida</taxon>
        <taxon>Poales</taxon>
        <taxon>Poaceae</taxon>
        <taxon>PACMAD clade</taxon>
        <taxon>Arundinoideae</taxon>
        <taxon>Arundineae</taxon>
        <taxon>Arundo</taxon>
    </lineage>
</organism>
<evidence type="ECO:0000313" key="1">
    <source>
        <dbReference type="EMBL" id="JAD41818.1"/>
    </source>
</evidence>
<name>A0A0A8ZVS5_ARUDO</name>
<dbReference type="EMBL" id="GBRH01256077">
    <property type="protein sequence ID" value="JAD41818.1"/>
    <property type="molecule type" value="Transcribed_RNA"/>
</dbReference>
<reference evidence="1" key="2">
    <citation type="journal article" date="2015" name="Data Brief">
        <title>Shoot transcriptome of the giant reed, Arundo donax.</title>
        <authorList>
            <person name="Barrero R.A."/>
            <person name="Guerrero F.D."/>
            <person name="Moolhuijzen P."/>
            <person name="Goolsby J.A."/>
            <person name="Tidwell J."/>
            <person name="Bellgard S.E."/>
            <person name="Bellgard M.I."/>
        </authorList>
    </citation>
    <scope>NUCLEOTIDE SEQUENCE</scope>
    <source>
        <tissue evidence="1">Shoot tissue taken approximately 20 cm above the soil surface</tissue>
    </source>
</reference>
<reference evidence="1" key="1">
    <citation type="submission" date="2014-09" db="EMBL/GenBank/DDBJ databases">
        <authorList>
            <person name="Magalhaes I.L.F."/>
            <person name="Oliveira U."/>
            <person name="Santos F.R."/>
            <person name="Vidigal T.H.D.A."/>
            <person name="Brescovit A.D."/>
            <person name="Santos A.J."/>
        </authorList>
    </citation>
    <scope>NUCLEOTIDE SEQUENCE</scope>
    <source>
        <tissue evidence="1">Shoot tissue taken approximately 20 cm above the soil surface</tissue>
    </source>
</reference>
<proteinExistence type="predicted"/>
<sequence length="14" mass="1768">MNLMRTSQYWIHTS</sequence>
<accession>A0A0A8ZVS5</accession>
<protein>
    <submittedName>
        <fullName evidence="1">Uncharacterized protein</fullName>
    </submittedName>
</protein>